<dbReference type="RefSeq" id="WP_188625146.1">
    <property type="nucleotide sequence ID" value="NZ_BMIL01000001.1"/>
</dbReference>
<evidence type="ECO:0000313" key="2">
    <source>
        <dbReference type="EMBL" id="GGC53628.1"/>
    </source>
</evidence>
<protein>
    <recommendedName>
        <fullName evidence="1">N-acetyltransferase domain-containing protein</fullName>
    </recommendedName>
</protein>
<evidence type="ECO:0000259" key="1">
    <source>
        <dbReference type="PROSITE" id="PS51186"/>
    </source>
</evidence>
<keyword evidence="3" id="KW-1185">Reference proteome</keyword>
<sequence length="179" mass="20833">MQTNGRLQFKPCTITQLNILHQIAVQSYKESYTQIWHDQGAAYLERFYDESTLASNLEDPSCTFYLMYQQESAIGFFKLRENALAPYSTTDCLELNKIYILQAFTGMGFGLEALRYIVELAATRDRSILWLNVMEESKARKFYEAHGFEKVKQVALEYPFIKEGLNVLCTYKLAIQNFR</sequence>
<organism evidence="2 3">
    <name type="scientific">Pedobacter quisquiliarum</name>
    <dbReference type="NCBI Taxonomy" id="1834438"/>
    <lineage>
        <taxon>Bacteria</taxon>
        <taxon>Pseudomonadati</taxon>
        <taxon>Bacteroidota</taxon>
        <taxon>Sphingobacteriia</taxon>
        <taxon>Sphingobacteriales</taxon>
        <taxon>Sphingobacteriaceae</taxon>
        <taxon>Pedobacter</taxon>
    </lineage>
</organism>
<dbReference type="InterPro" id="IPR016181">
    <property type="entry name" value="Acyl_CoA_acyltransferase"/>
</dbReference>
<dbReference type="SUPFAM" id="SSF55729">
    <property type="entry name" value="Acyl-CoA N-acyltransferases (Nat)"/>
    <property type="match status" value="1"/>
</dbReference>
<reference evidence="2" key="1">
    <citation type="journal article" date="2014" name="Int. J. Syst. Evol. Microbiol.">
        <title>Complete genome sequence of Corynebacterium casei LMG S-19264T (=DSM 44701T), isolated from a smear-ripened cheese.</title>
        <authorList>
            <consortium name="US DOE Joint Genome Institute (JGI-PGF)"/>
            <person name="Walter F."/>
            <person name="Albersmeier A."/>
            <person name="Kalinowski J."/>
            <person name="Ruckert C."/>
        </authorList>
    </citation>
    <scope>NUCLEOTIDE SEQUENCE</scope>
    <source>
        <strain evidence="2">CGMCC 1.15343</strain>
    </source>
</reference>
<dbReference type="GO" id="GO:0016747">
    <property type="term" value="F:acyltransferase activity, transferring groups other than amino-acyl groups"/>
    <property type="evidence" value="ECO:0007669"/>
    <property type="project" value="InterPro"/>
</dbReference>
<dbReference type="Pfam" id="PF00583">
    <property type="entry name" value="Acetyltransf_1"/>
    <property type="match status" value="1"/>
</dbReference>
<accession>A0A916U0U8</accession>
<dbReference type="AlphaFoldDB" id="A0A916U0U8"/>
<name>A0A916U0U8_9SPHI</name>
<dbReference type="InterPro" id="IPR000182">
    <property type="entry name" value="GNAT_dom"/>
</dbReference>
<feature type="domain" description="N-acetyltransferase" evidence="1">
    <location>
        <begin position="23"/>
        <end position="174"/>
    </location>
</feature>
<comment type="caution">
    <text evidence="2">The sequence shown here is derived from an EMBL/GenBank/DDBJ whole genome shotgun (WGS) entry which is preliminary data.</text>
</comment>
<dbReference type="Proteomes" id="UP000651668">
    <property type="component" value="Unassembled WGS sequence"/>
</dbReference>
<proteinExistence type="predicted"/>
<evidence type="ECO:0000313" key="3">
    <source>
        <dbReference type="Proteomes" id="UP000651668"/>
    </source>
</evidence>
<dbReference type="PROSITE" id="PS51186">
    <property type="entry name" value="GNAT"/>
    <property type="match status" value="1"/>
</dbReference>
<reference evidence="2" key="2">
    <citation type="submission" date="2020-09" db="EMBL/GenBank/DDBJ databases">
        <authorList>
            <person name="Sun Q."/>
            <person name="Zhou Y."/>
        </authorList>
    </citation>
    <scope>NUCLEOTIDE SEQUENCE</scope>
    <source>
        <strain evidence="2">CGMCC 1.15343</strain>
    </source>
</reference>
<dbReference type="Gene3D" id="3.40.630.30">
    <property type="match status" value="1"/>
</dbReference>
<dbReference type="CDD" id="cd04301">
    <property type="entry name" value="NAT_SF"/>
    <property type="match status" value="1"/>
</dbReference>
<gene>
    <name evidence="2" type="ORF">GCM10011387_03970</name>
</gene>
<dbReference type="EMBL" id="BMIL01000001">
    <property type="protein sequence ID" value="GGC53628.1"/>
    <property type="molecule type" value="Genomic_DNA"/>
</dbReference>